<evidence type="ECO:0008006" key="3">
    <source>
        <dbReference type="Google" id="ProtNLM"/>
    </source>
</evidence>
<protein>
    <recommendedName>
        <fullName evidence="3">Alpha-glucosidase</fullName>
    </recommendedName>
</protein>
<evidence type="ECO:0000313" key="1">
    <source>
        <dbReference type="EMBL" id="TQV75961.1"/>
    </source>
</evidence>
<dbReference type="InterPro" id="IPR017853">
    <property type="entry name" value="GH"/>
</dbReference>
<dbReference type="InterPro" id="IPR052990">
    <property type="entry name" value="Sulfoquinovosidase_GH31"/>
</dbReference>
<dbReference type="EMBL" id="VHSG01000015">
    <property type="protein sequence ID" value="TQV75961.1"/>
    <property type="molecule type" value="Genomic_DNA"/>
</dbReference>
<dbReference type="RefSeq" id="WP_142905169.1">
    <property type="nucleotide sequence ID" value="NZ_ML660095.1"/>
</dbReference>
<dbReference type="Gene3D" id="2.60.40.1760">
    <property type="entry name" value="glycosyl hydrolase (family 31)"/>
    <property type="match status" value="1"/>
</dbReference>
<dbReference type="PANTHER" id="PTHR46959:SF2">
    <property type="entry name" value="SULFOQUINOVOSIDASE"/>
    <property type="match status" value="1"/>
</dbReference>
<dbReference type="OrthoDB" id="176168at2"/>
<dbReference type="Gene3D" id="3.20.20.80">
    <property type="entry name" value="Glycosidases"/>
    <property type="match status" value="1"/>
</dbReference>
<dbReference type="Proteomes" id="UP000319732">
    <property type="component" value="Unassembled WGS sequence"/>
</dbReference>
<dbReference type="AlphaFoldDB" id="A0A545TFK6"/>
<sequence length="402" mass="45277">MPGRYRIFQILSLCLFTFYQIGGKAQSVNEAFYKKLNEHIHSDFFSPIDFSGQFKPDEHKTLWHMADNSVTVHDGDQKIQLRLDDLSLHMANKVASKYTIGLYRQDGTKTSITSLKNGKIKDNKIIFTLNGGALTLSITPFKGFFKWDIVPASAENIASMALKIVAKGPYFGGGERYIGTKLNGRTVSNQPNDHYWDPPKTAVTPWGNPHKPGHYNNYEPSYLQIAFYLNPFGEAWFVDDASSVFASFNENGESFEIRVENGRTTFYSIHRQSAKEALHTYTSIAGRQPEIPDWATGVWVNLLDGQDSVIAKAKQLKEWGIPATAIWVFDMGDPASSQGYQNWTTGTYHSLREMNESLHKLGFKSLSYLHPYQEVKLPKSDADNPIYQKLNALGGRPDRGLG</sequence>
<name>A0A545TFK6_9GAMM</name>
<proteinExistence type="predicted"/>
<reference evidence="1 2" key="1">
    <citation type="submission" date="2019-06" db="EMBL/GenBank/DDBJ databases">
        <title>Whole genome sequence for Cellvibrionaceae sp. R142.</title>
        <authorList>
            <person name="Wang G."/>
        </authorList>
    </citation>
    <scope>NUCLEOTIDE SEQUENCE [LARGE SCALE GENOMIC DNA]</scope>
    <source>
        <strain evidence="1 2">R142</strain>
    </source>
</reference>
<evidence type="ECO:0000313" key="2">
    <source>
        <dbReference type="Proteomes" id="UP000319732"/>
    </source>
</evidence>
<comment type="caution">
    <text evidence="1">The sequence shown here is derived from an EMBL/GenBank/DDBJ whole genome shotgun (WGS) entry which is preliminary data.</text>
</comment>
<dbReference type="PANTHER" id="PTHR46959">
    <property type="entry name" value="SULFOQUINOVOSIDASE"/>
    <property type="match status" value="1"/>
</dbReference>
<gene>
    <name evidence="1" type="ORF">FKG94_15210</name>
</gene>
<dbReference type="SUPFAM" id="SSF51445">
    <property type="entry name" value="(Trans)glycosidases"/>
    <property type="match status" value="1"/>
</dbReference>
<organism evidence="1 2">
    <name type="scientific">Exilibacterium tricleocarpae</name>
    <dbReference type="NCBI Taxonomy" id="2591008"/>
    <lineage>
        <taxon>Bacteria</taxon>
        <taxon>Pseudomonadati</taxon>
        <taxon>Pseudomonadota</taxon>
        <taxon>Gammaproteobacteria</taxon>
        <taxon>Cellvibrionales</taxon>
        <taxon>Cellvibrionaceae</taxon>
        <taxon>Exilibacterium</taxon>
    </lineage>
</organism>
<accession>A0A545TFK6</accession>
<keyword evidence="2" id="KW-1185">Reference proteome</keyword>